<dbReference type="EMBL" id="JBHMDX010000014">
    <property type="protein sequence ID" value="MFB9273173.1"/>
    <property type="molecule type" value="Genomic_DNA"/>
</dbReference>
<feature type="non-terminal residue" evidence="1">
    <location>
        <position position="1"/>
    </location>
</feature>
<comment type="caution">
    <text evidence="1">The sequence shown here is derived from an EMBL/GenBank/DDBJ whole genome shotgun (WGS) entry which is preliminary data.</text>
</comment>
<evidence type="ECO:0000313" key="1">
    <source>
        <dbReference type="EMBL" id="MFB9273173.1"/>
    </source>
</evidence>
<feature type="non-terminal residue" evidence="1">
    <location>
        <position position="220"/>
    </location>
</feature>
<sequence>LNGGTLKFNNNQRTSEFVTKTSSGSVLFKAAKSKKSAQEGAYKDTRTKIRIGFNAEEYINRQILLTIDARATDSIDHGFDAGIFMEIPNDNDMYWTVNNQKLAIQAVGDLFIDRVVPIGVKTRGDGLLKIKVDSIENPYPNMEVFLRDNLTMDTYDIKNETFEISLAEGEYNEQYSVVFKAKEETPIEVEEIFSLLNVFVNENNTLIKIQKPEELTIQEI</sequence>
<evidence type="ECO:0000313" key="2">
    <source>
        <dbReference type="Proteomes" id="UP001589665"/>
    </source>
</evidence>
<keyword evidence="2" id="KW-1185">Reference proteome</keyword>
<dbReference type="Proteomes" id="UP001589665">
    <property type="component" value="Unassembled WGS sequence"/>
</dbReference>
<proteinExistence type="predicted"/>
<name>A0ABV5K5V1_9FLAO</name>
<protein>
    <submittedName>
        <fullName evidence="1">Uncharacterized protein</fullName>
    </submittedName>
</protein>
<gene>
    <name evidence="1" type="ORF">ACFFT3_14855</name>
</gene>
<accession>A0ABV5K5V1</accession>
<reference evidence="1 2" key="1">
    <citation type="submission" date="2024-09" db="EMBL/GenBank/DDBJ databases">
        <authorList>
            <person name="Sun Q."/>
            <person name="Mori K."/>
        </authorList>
    </citation>
    <scope>NUCLEOTIDE SEQUENCE [LARGE SCALE GENOMIC DNA]</scope>
    <source>
        <strain evidence="1 2">JCM 13034</strain>
    </source>
</reference>
<organism evidence="1 2">
    <name type="scientific">Lutibacter litoralis</name>
    <dbReference type="NCBI Taxonomy" id="321268"/>
    <lineage>
        <taxon>Bacteria</taxon>
        <taxon>Pseudomonadati</taxon>
        <taxon>Bacteroidota</taxon>
        <taxon>Flavobacteriia</taxon>
        <taxon>Flavobacteriales</taxon>
        <taxon>Flavobacteriaceae</taxon>
        <taxon>Lutibacter</taxon>
    </lineage>
</organism>